<feature type="domain" description="AMP-dependent synthetase/ligase" evidence="3">
    <location>
        <begin position="54"/>
        <end position="455"/>
    </location>
</feature>
<dbReference type="EMBL" id="OC317905">
    <property type="protein sequence ID" value="CAD7399699.1"/>
    <property type="molecule type" value="Genomic_DNA"/>
</dbReference>
<evidence type="ECO:0000259" key="4">
    <source>
        <dbReference type="Pfam" id="PF13193"/>
    </source>
</evidence>
<accession>A0A7R9GWV3</accession>
<reference evidence="5" key="1">
    <citation type="submission" date="2020-11" db="EMBL/GenBank/DDBJ databases">
        <authorList>
            <person name="Tran Van P."/>
        </authorList>
    </citation>
    <scope>NUCLEOTIDE SEQUENCE</scope>
</reference>
<comment type="similarity">
    <text evidence="1">Belongs to the ATP-dependent AMP-binding enzyme family.</text>
</comment>
<dbReference type="SUPFAM" id="SSF56801">
    <property type="entry name" value="Acetyl-CoA synthetase-like"/>
    <property type="match status" value="1"/>
</dbReference>
<organism evidence="5">
    <name type="scientific">Timema cristinae</name>
    <name type="common">Walking stick</name>
    <dbReference type="NCBI Taxonomy" id="61476"/>
    <lineage>
        <taxon>Eukaryota</taxon>
        <taxon>Metazoa</taxon>
        <taxon>Ecdysozoa</taxon>
        <taxon>Arthropoda</taxon>
        <taxon>Hexapoda</taxon>
        <taxon>Insecta</taxon>
        <taxon>Pterygota</taxon>
        <taxon>Neoptera</taxon>
        <taxon>Polyneoptera</taxon>
        <taxon>Phasmatodea</taxon>
        <taxon>Timematodea</taxon>
        <taxon>Timematoidea</taxon>
        <taxon>Timematidae</taxon>
        <taxon>Timema</taxon>
    </lineage>
</organism>
<evidence type="ECO:0000313" key="5">
    <source>
        <dbReference type="EMBL" id="CAD7399699.1"/>
    </source>
</evidence>
<dbReference type="InterPro" id="IPR000873">
    <property type="entry name" value="AMP-dep_synth/lig_dom"/>
</dbReference>
<feature type="domain" description="AMP-binding enzyme C-terminal" evidence="4">
    <location>
        <begin position="520"/>
        <end position="595"/>
    </location>
</feature>
<dbReference type="InterPro" id="IPR045851">
    <property type="entry name" value="AMP-bd_C_sf"/>
</dbReference>
<dbReference type="GO" id="GO:0005737">
    <property type="term" value="C:cytoplasm"/>
    <property type="evidence" value="ECO:0007669"/>
    <property type="project" value="UniProtKB-ARBA"/>
</dbReference>
<evidence type="ECO:0000256" key="1">
    <source>
        <dbReference type="ARBA" id="ARBA00006432"/>
    </source>
</evidence>
<keyword evidence="2" id="KW-0436">Ligase</keyword>
<dbReference type="InterPro" id="IPR025110">
    <property type="entry name" value="AMP-bd_C"/>
</dbReference>
<dbReference type="CDD" id="cd05941">
    <property type="entry name" value="MCS"/>
    <property type="match status" value="1"/>
</dbReference>
<evidence type="ECO:0000256" key="2">
    <source>
        <dbReference type="ARBA" id="ARBA00022598"/>
    </source>
</evidence>
<dbReference type="PANTHER" id="PTHR43201:SF8">
    <property type="entry name" value="ACYL-COA SYNTHETASE FAMILY MEMBER 3"/>
    <property type="match status" value="1"/>
</dbReference>
<dbReference type="GO" id="GO:0031956">
    <property type="term" value="F:medium-chain fatty acid-CoA ligase activity"/>
    <property type="evidence" value="ECO:0007669"/>
    <property type="project" value="TreeGrafter"/>
</dbReference>
<dbReference type="PROSITE" id="PS00455">
    <property type="entry name" value="AMP_BINDING"/>
    <property type="match status" value="1"/>
</dbReference>
<dbReference type="FunFam" id="3.40.50.12780:FF:000030">
    <property type="entry name" value="Acyl-CoA synthetase family member 3"/>
    <property type="match status" value="1"/>
</dbReference>
<proteinExistence type="inferred from homology"/>
<dbReference type="Pfam" id="PF13193">
    <property type="entry name" value="AMP-binding_C"/>
    <property type="match status" value="1"/>
</dbReference>
<sequence length="611" mass="68275">MSSLLVSRFIILSSNRQSSTLYAISRCWRHTHTAAAPSYGEPLDSHRESVVPVFRHAPRYGDRIALRDRHGDYTYRGMFLSSRQLACEISSLLEGRRQERVAFLCPNDASYLITQWACWMSGQIAVPMCPSHPVPLMEHYVGNSEAKLVVATQEYADQVSQIASRCCSKLLVLDDSLRMLAMKPEPRKLVQLDEDPTVHEVLEAGLEPEFYNDSGAMIVYTSGTTGSPKGVVLTHSNIQAQVSSLIQAWEWTQKDIVLHTLPLHHVHGIINVLTCPLVVGARCVMLPKFEASRVWSQLLAINMPANERVNMFMAVPTIYAKLIDEYEKIFTKNARMQEYVKSVCAKNIRLMVSGSAPLPSPVSDRWADISGHRLLERYGMTETGMVLSNPLKGERRPGFVGTPLPGVEVQIAKMKPGQDLEVIVRGDSSRSVVLTNKHSSGELLVKSPGVFRCYWKQPKATQQEFTPDGWFKTGLRTATITSLLFTTGDTTRFENGYYQILGRTNIDIIKTGGYKVSALEIETHLLGHEEIKECVVVGLPDITWGQKVAAVVVAKEGKEIILSKLRDWSKERMAPYAIPTVLKVVEKLPKNTMGKVNKKELVSQLFPESAH</sequence>
<dbReference type="InterPro" id="IPR020845">
    <property type="entry name" value="AMP-binding_CS"/>
</dbReference>
<protein>
    <submittedName>
        <fullName evidence="5">Uncharacterized protein</fullName>
    </submittedName>
</protein>
<gene>
    <name evidence="5" type="ORF">TCEB3V08_LOCUS5144</name>
</gene>
<dbReference type="AlphaFoldDB" id="A0A7R9GWV3"/>
<dbReference type="GO" id="GO:0006631">
    <property type="term" value="P:fatty acid metabolic process"/>
    <property type="evidence" value="ECO:0007669"/>
    <property type="project" value="TreeGrafter"/>
</dbReference>
<evidence type="ECO:0000259" key="3">
    <source>
        <dbReference type="Pfam" id="PF00501"/>
    </source>
</evidence>
<dbReference type="Gene3D" id="3.30.300.30">
    <property type="match status" value="1"/>
</dbReference>
<dbReference type="Gene3D" id="3.40.50.12780">
    <property type="entry name" value="N-terminal domain of ligase-like"/>
    <property type="match status" value="1"/>
</dbReference>
<dbReference type="Pfam" id="PF00501">
    <property type="entry name" value="AMP-binding"/>
    <property type="match status" value="1"/>
</dbReference>
<dbReference type="InterPro" id="IPR042099">
    <property type="entry name" value="ANL_N_sf"/>
</dbReference>
<name>A0A7R9GWV3_TIMCR</name>
<dbReference type="PANTHER" id="PTHR43201">
    <property type="entry name" value="ACYL-COA SYNTHETASE"/>
    <property type="match status" value="1"/>
</dbReference>